<feature type="region of interest" description="Disordered" evidence="12">
    <location>
        <begin position="1"/>
        <end position="48"/>
    </location>
</feature>
<keyword evidence="10" id="KW-0539">Nucleus</keyword>
<evidence type="ECO:0000256" key="6">
    <source>
        <dbReference type="ARBA" id="ARBA00022816"/>
    </source>
</evidence>
<evidence type="ECO:0000313" key="13">
    <source>
        <dbReference type="EMBL" id="OLL26717.1"/>
    </source>
</evidence>
<evidence type="ECO:0000256" key="9">
    <source>
        <dbReference type="ARBA" id="ARBA00023132"/>
    </source>
</evidence>
<dbReference type="InterPro" id="IPR036322">
    <property type="entry name" value="WD40_repeat_dom_sf"/>
</dbReference>
<keyword evidence="8" id="KW-0811">Translocation</keyword>
<evidence type="ECO:0000256" key="7">
    <source>
        <dbReference type="ARBA" id="ARBA00022927"/>
    </source>
</evidence>
<reference evidence="13 14" key="1">
    <citation type="submission" date="2016-04" db="EMBL/GenBank/DDBJ databases">
        <title>Evolutionary innovation and constraint leading to complex multicellularity in the Ascomycota.</title>
        <authorList>
            <person name="Cisse O."/>
            <person name="Nguyen A."/>
            <person name="Hewitt D.A."/>
            <person name="Jedd G."/>
            <person name="Stajich J.E."/>
        </authorList>
    </citation>
    <scope>NUCLEOTIDE SEQUENCE [LARGE SCALE GENOMIC DNA]</scope>
    <source>
        <strain evidence="13 14">DAH-3</strain>
    </source>
</reference>
<dbReference type="AlphaFoldDB" id="A0A1U7LVM7"/>
<dbReference type="GO" id="GO:0032008">
    <property type="term" value="P:positive regulation of TOR signaling"/>
    <property type="evidence" value="ECO:0007669"/>
    <property type="project" value="TreeGrafter"/>
</dbReference>
<dbReference type="GO" id="GO:0051028">
    <property type="term" value="P:mRNA transport"/>
    <property type="evidence" value="ECO:0007669"/>
    <property type="project" value="UniProtKB-KW"/>
</dbReference>
<dbReference type="Pfam" id="PF00400">
    <property type="entry name" value="WD40"/>
    <property type="match status" value="2"/>
</dbReference>
<evidence type="ECO:0000256" key="10">
    <source>
        <dbReference type="ARBA" id="ARBA00023242"/>
    </source>
</evidence>
<comment type="similarity">
    <text evidence="2">Belongs to the WD repeat SEC13 family.</text>
</comment>
<dbReference type="GO" id="GO:0005198">
    <property type="term" value="F:structural molecule activity"/>
    <property type="evidence" value="ECO:0007669"/>
    <property type="project" value="InterPro"/>
</dbReference>
<dbReference type="EMBL" id="LXFE01000152">
    <property type="protein sequence ID" value="OLL26717.1"/>
    <property type="molecule type" value="Genomic_DNA"/>
</dbReference>
<evidence type="ECO:0000256" key="2">
    <source>
        <dbReference type="ARBA" id="ARBA00010102"/>
    </source>
</evidence>
<sequence length="328" mass="36251">MIARSPADPADSSTMPFLTTTASASRPAPQTRPSRFFPSMGRPTDSSRRCEGASCAFFDRHTNFIQPRRPRMAARMGAPQVWHHPRKLQLRRPCPHLARKQSKQLVPPHRTHAPPGKRYFSPYLSANPKVNSVAWAPHELGAILACASSDGKVSVLEFKDDGTWDTRTFPAHAIGCNAATWAPSTLPASLITAGSSHSPAVKRIATAGCDNLIKIWSYSSESNNWIEETVLDAHTDWVRDLAWAPNIGLPKSYLASASQDKTVLIWTQSGNAPWEKRSLRAEKFPDVVWRVSWSLSGNVLAVSCGDNKVTLWKENLKGEWDCVSEIDS</sequence>
<dbReference type="GO" id="GO:0031080">
    <property type="term" value="C:nuclear pore outer ring"/>
    <property type="evidence" value="ECO:0007669"/>
    <property type="project" value="TreeGrafter"/>
</dbReference>
<dbReference type="SUPFAM" id="SSF50978">
    <property type="entry name" value="WD40 repeat-like"/>
    <property type="match status" value="1"/>
</dbReference>
<keyword evidence="7" id="KW-0653">Protein transport</keyword>
<comment type="caution">
    <text evidence="13">The sequence shown here is derived from an EMBL/GenBank/DDBJ whole genome shotgun (WGS) entry which is preliminary data.</text>
</comment>
<name>A0A1U7LVM7_NEOID</name>
<protein>
    <submittedName>
        <fullName evidence="13">Protein transport protein SEC13</fullName>
    </submittedName>
</protein>
<dbReference type="GO" id="GO:0090114">
    <property type="term" value="P:COPII-coated vesicle budding"/>
    <property type="evidence" value="ECO:0007669"/>
    <property type="project" value="TreeGrafter"/>
</dbReference>
<evidence type="ECO:0000256" key="12">
    <source>
        <dbReference type="SAM" id="MobiDB-lite"/>
    </source>
</evidence>
<feature type="compositionally biased region" description="Polar residues" evidence="12">
    <location>
        <begin position="11"/>
        <end position="24"/>
    </location>
</feature>
<evidence type="ECO:0000256" key="11">
    <source>
        <dbReference type="PROSITE-ProRule" id="PRU00221"/>
    </source>
</evidence>
<evidence type="ECO:0000256" key="3">
    <source>
        <dbReference type="ARBA" id="ARBA00022448"/>
    </source>
</evidence>
<dbReference type="GO" id="GO:0006606">
    <property type="term" value="P:protein import into nucleus"/>
    <property type="evidence" value="ECO:0007669"/>
    <property type="project" value="TreeGrafter"/>
</dbReference>
<keyword evidence="9" id="KW-0906">Nuclear pore complex</keyword>
<evidence type="ECO:0000256" key="5">
    <source>
        <dbReference type="ARBA" id="ARBA00022737"/>
    </source>
</evidence>
<keyword evidence="6" id="KW-0509">mRNA transport</keyword>
<keyword evidence="5" id="KW-0677">Repeat</keyword>
<proteinExistence type="inferred from homology"/>
<dbReference type="SMART" id="SM00320">
    <property type="entry name" value="WD40"/>
    <property type="match status" value="4"/>
</dbReference>
<evidence type="ECO:0000313" key="14">
    <source>
        <dbReference type="Proteomes" id="UP000186594"/>
    </source>
</evidence>
<organism evidence="13 14">
    <name type="scientific">Neolecta irregularis (strain DAH-3)</name>
    <dbReference type="NCBI Taxonomy" id="1198029"/>
    <lineage>
        <taxon>Eukaryota</taxon>
        <taxon>Fungi</taxon>
        <taxon>Dikarya</taxon>
        <taxon>Ascomycota</taxon>
        <taxon>Taphrinomycotina</taxon>
        <taxon>Neolectales</taxon>
        <taxon>Neolectaceae</taxon>
        <taxon>Neolecta</taxon>
    </lineage>
</organism>
<feature type="repeat" description="WD" evidence="11">
    <location>
        <begin position="231"/>
        <end position="266"/>
    </location>
</feature>
<dbReference type="OrthoDB" id="364224at2759"/>
<keyword evidence="4 11" id="KW-0853">WD repeat</keyword>
<accession>A0A1U7LVM7</accession>
<dbReference type="InterPro" id="IPR037363">
    <property type="entry name" value="Sec13/Seh1_fam"/>
</dbReference>
<keyword evidence="14" id="KW-1185">Reference proteome</keyword>
<dbReference type="Gene3D" id="2.130.10.10">
    <property type="entry name" value="YVTN repeat-like/Quinoprotein amine dehydrogenase"/>
    <property type="match status" value="1"/>
</dbReference>
<dbReference type="PANTHER" id="PTHR11024:SF2">
    <property type="entry name" value="PROTEIN SEC13 HOMOLOG"/>
    <property type="match status" value="1"/>
</dbReference>
<evidence type="ECO:0000256" key="1">
    <source>
        <dbReference type="ARBA" id="ARBA00004567"/>
    </source>
</evidence>
<dbReference type="InterPro" id="IPR001680">
    <property type="entry name" value="WD40_rpt"/>
</dbReference>
<comment type="subcellular location">
    <subcellularLocation>
        <location evidence="1">Nucleus</location>
        <location evidence="1">Nuclear pore complex</location>
    </subcellularLocation>
</comment>
<dbReference type="GO" id="GO:0032527">
    <property type="term" value="P:protein exit from endoplasmic reticulum"/>
    <property type="evidence" value="ECO:0007669"/>
    <property type="project" value="TreeGrafter"/>
</dbReference>
<dbReference type="Proteomes" id="UP000186594">
    <property type="component" value="Unassembled WGS sequence"/>
</dbReference>
<dbReference type="PROSITE" id="PS50294">
    <property type="entry name" value="WD_REPEATS_REGION"/>
    <property type="match status" value="1"/>
</dbReference>
<gene>
    <name evidence="13" type="ORF">NEOLI_000348</name>
</gene>
<dbReference type="GO" id="GO:0030127">
    <property type="term" value="C:COPII vesicle coat"/>
    <property type="evidence" value="ECO:0007669"/>
    <property type="project" value="TreeGrafter"/>
</dbReference>
<evidence type="ECO:0000256" key="4">
    <source>
        <dbReference type="ARBA" id="ARBA00022574"/>
    </source>
</evidence>
<dbReference type="PROSITE" id="PS50082">
    <property type="entry name" value="WD_REPEATS_2"/>
    <property type="match status" value="1"/>
</dbReference>
<dbReference type="STRING" id="1198029.A0A1U7LVM7"/>
<keyword evidence="3" id="KW-0813">Transport</keyword>
<evidence type="ECO:0000256" key="8">
    <source>
        <dbReference type="ARBA" id="ARBA00023010"/>
    </source>
</evidence>
<dbReference type="PANTHER" id="PTHR11024">
    <property type="entry name" value="NUCLEAR PORE COMPLEX PROTEIN SEC13 / SEH1 FAMILY MEMBER"/>
    <property type="match status" value="1"/>
</dbReference>
<dbReference type="InterPro" id="IPR015943">
    <property type="entry name" value="WD40/YVTN_repeat-like_dom_sf"/>
</dbReference>